<gene>
    <name evidence="1" type="ORF">A2851_02370</name>
</gene>
<sequence length="525" mass="61242">MNPVRNRVRASAPEGPVGRAISNGVKGCFILQRRFAYIGHELAKFLKEKGAVDEFCGYVQVRDGYRFLKNQPDIRYTELILDEEIQKQYKSEKLDTEYLAKLEDEYGTLWKYINVDRVVRYGQLVREYPHDSSSYTHEEMLRMVQVYAKGIGAFLDEQKPDFVYGYIFGSLGTLLLYDMAKKRGIPVFTTVVPSTEDLVTVSQVYDRVTFVERLLKERMHTPLEKIPNYAEARAFLEKFRNRPFVYTKVVVSREKPGRSGQFSFLKPRKLLWTLYYNLVLTFVEWCRDGERRRDFTTVNPFLHLYDLLKRKARNLIGLDDLYDKFDTSKPYTFFPLQYEPEVTLLLWAPEESDQVQTVARIARSLPVGMLLYVKEHPGMVPFRPRAFYRRLRKIPNVRLINPSISSFDLIKYCALVTVITGTPGWEAALLQKPVITFGTVYYNALSFIGKYKTPEDLPELIKKQLNVTTDDEELLRFIAALYEDSAALDLMYLWEVETDEEKRRAGFKRFADVLALKIRLISTSN</sequence>
<reference evidence="1 2" key="1">
    <citation type="journal article" date="2016" name="Nat. Commun.">
        <title>Thousands of microbial genomes shed light on interconnected biogeochemical processes in an aquifer system.</title>
        <authorList>
            <person name="Anantharaman K."/>
            <person name="Brown C.T."/>
            <person name="Hug L.A."/>
            <person name="Sharon I."/>
            <person name="Castelle C.J."/>
            <person name="Probst A.J."/>
            <person name="Thomas B.C."/>
            <person name="Singh A."/>
            <person name="Wilkins M.J."/>
            <person name="Karaoz U."/>
            <person name="Brodie E.L."/>
            <person name="Williams K.H."/>
            <person name="Hubbard S.S."/>
            <person name="Banfield J.F."/>
        </authorList>
    </citation>
    <scope>NUCLEOTIDE SEQUENCE [LARGE SCALE GENOMIC DNA]</scope>
</reference>
<evidence type="ECO:0000313" key="2">
    <source>
        <dbReference type="Proteomes" id="UP000176863"/>
    </source>
</evidence>
<dbReference type="Proteomes" id="UP000176863">
    <property type="component" value="Unassembled WGS sequence"/>
</dbReference>
<accession>A0A1F6CX09</accession>
<organism evidence="1 2">
    <name type="scientific">Candidatus Kaiserbacteria bacterium RIFCSPHIGHO2_01_FULL_53_29</name>
    <dbReference type="NCBI Taxonomy" id="1798480"/>
    <lineage>
        <taxon>Bacteria</taxon>
        <taxon>Candidatus Kaiseribacteriota</taxon>
    </lineage>
</organism>
<dbReference type="GO" id="GO:0000271">
    <property type="term" value="P:polysaccharide biosynthetic process"/>
    <property type="evidence" value="ECO:0007669"/>
    <property type="project" value="InterPro"/>
</dbReference>
<dbReference type="Pfam" id="PF05159">
    <property type="entry name" value="Capsule_synth"/>
    <property type="match status" value="1"/>
</dbReference>
<dbReference type="EMBL" id="MFKT01000009">
    <property type="protein sequence ID" value="OGG53708.1"/>
    <property type="molecule type" value="Genomic_DNA"/>
</dbReference>
<comment type="caution">
    <text evidence="1">The sequence shown here is derived from an EMBL/GenBank/DDBJ whole genome shotgun (WGS) entry which is preliminary data.</text>
</comment>
<protein>
    <recommendedName>
        <fullName evidence="3">Capsule polysaccharide biosynthesis protein</fullName>
    </recommendedName>
</protein>
<dbReference type="GO" id="GO:0015774">
    <property type="term" value="P:polysaccharide transport"/>
    <property type="evidence" value="ECO:0007669"/>
    <property type="project" value="InterPro"/>
</dbReference>
<dbReference type="SUPFAM" id="SSF53756">
    <property type="entry name" value="UDP-Glycosyltransferase/glycogen phosphorylase"/>
    <property type="match status" value="1"/>
</dbReference>
<dbReference type="InterPro" id="IPR007833">
    <property type="entry name" value="Capsule_polysaccharide_synth"/>
</dbReference>
<name>A0A1F6CX09_9BACT</name>
<evidence type="ECO:0008006" key="3">
    <source>
        <dbReference type="Google" id="ProtNLM"/>
    </source>
</evidence>
<dbReference type="AlphaFoldDB" id="A0A1F6CX09"/>
<dbReference type="STRING" id="1798480.A2851_02370"/>
<evidence type="ECO:0000313" key="1">
    <source>
        <dbReference type="EMBL" id="OGG53708.1"/>
    </source>
</evidence>
<proteinExistence type="predicted"/>